<dbReference type="PANTHER" id="PTHR44757:SF2">
    <property type="entry name" value="BIOFILM ARCHITECTURE MAINTENANCE PROTEIN MBAA"/>
    <property type="match status" value="1"/>
</dbReference>
<dbReference type="FunFam" id="3.30.70.270:FF:000001">
    <property type="entry name" value="Diguanylate cyclase domain protein"/>
    <property type="match status" value="1"/>
</dbReference>
<feature type="domain" description="EAL" evidence="4">
    <location>
        <begin position="792"/>
        <end position="1043"/>
    </location>
</feature>
<dbReference type="PROSITE" id="PS50112">
    <property type="entry name" value="PAS"/>
    <property type="match status" value="2"/>
</dbReference>
<protein>
    <submittedName>
        <fullName evidence="6">EAL domain-containing protein</fullName>
    </submittedName>
</protein>
<dbReference type="Gene3D" id="3.30.70.270">
    <property type="match status" value="1"/>
</dbReference>
<dbReference type="InterPro" id="IPR000014">
    <property type="entry name" value="PAS"/>
</dbReference>
<dbReference type="Pfam" id="PF00563">
    <property type="entry name" value="EAL"/>
    <property type="match status" value="1"/>
</dbReference>
<evidence type="ECO:0000259" key="4">
    <source>
        <dbReference type="PROSITE" id="PS50883"/>
    </source>
</evidence>
<dbReference type="InterPro" id="IPR013656">
    <property type="entry name" value="PAS_4"/>
</dbReference>
<dbReference type="PROSITE" id="PS50887">
    <property type="entry name" value="GGDEF"/>
    <property type="match status" value="1"/>
</dbReference>
<dbReference type="NCBIfam" id="TIGR00229">
    <property type="entry name" value="sensory_box"/>
    <property type="match status" value="3"/>
</dbReference>
<dbReference type="GO" id="GO:0003824">
    <property type="term" value="F:catalytic activity"/>
    <property type="evidence" value="ECO:0007669"/>
    <property type="project" value="UniProtKB-ARBA"/>
</dbReference>
<dbReference type="CDD" id="cd01948">
    <property type="entry name" value="EAL"/>
    <property type="match status" value="1"/>
</dbReference>
<dbReference type="NCBIfam" id="TIGR00254">
    <property type="entry name" value="GGDEF"/>
    <property type="match status" value="1"/>
</dbReference>
<dbReference type="InterPro" id="IPR035919">
    <property type="entry name" value="EAL_sf"/>
</dbReference>
<name>A0A494XCY5_9BURK</name>
<dbReference type="InterPro" id="IPR035965">
    <property type="entry name" value="PAS-like_dom_sf"/>
</dbReference>
<dbReference type="SUPFAM" id="SSF55785">
    <property type="entry name" value="PYP-like sensor domain (PAS domain)"/>
    <property type="match status" value="3"/>
</dbReference>
<dbReference type="SMART" id="SM00052">
    <property type="entry name" value="EAL"/>
    <property type="match status" value="1"/>
</dbReference>
<proteinExistence type="predicted"/>
<evidence type="ECO:0000259" key="3">
    <source>
        <dbReference type="PROSITE" id="PS50113"/>
    </source>
</evidence>
<dbReference type="InterPro" id="IPR000700">
    <property type="entry name" value="PAS-assoc_C"/>
</dbReference>
<evidence type="ECO:0000259" key="2">
    <source>
        <dbReference type="PROSITE" id="PS50112"/>
    </source>
</evidence>
<evidence type="ECO:0000256" key="1">
    <source>
        <dbReference type="SAM" id="Phobius"/>
    </source>
</evidence>
<dbReference type="RefSeq" id="WP_121278206.1">
    <property type="nucleotide sequence ID" value="NZ_RBZV01000004.1"/>
</dbReference>
<dbReference type="Gene3D" id="3.30.450.20">
    <property type="entry name" value="PAS domain"/>
    <property type="match status" value="3"/>
</dbReference>
<feature type="domain" description="GGDEF" evidence="5">
    <location>
        <begin position="650"/>
        <end position="783"/>
    </location>
</feature>
<dbReference type="CDD" id="cd00130">
    <property type="entry name" value="PAS"/>
    <property type="match status" value="2"/>
</dbReference>
<dbReference type="Pfam" id="PF08448">
    <property type="entry name" value="PAS_4"/>
    <property type="match status" value="1"/>
</dbReference>
<feature type="domain" description="PAS" evidence="2">
    <location>
        <begin position="238"/>
        <end position="281"/>
    </location>
</feature>
<dbReference type="PROSITE" id="PS50883">
    <property type="entry name" value="EAL"/>
    <property type="match status" value="1"/>
</dbReference>
<keyword evidence="1" id="KW-0812">Transmembrane</keyword>
<feature type="transmembrane region" description="Helical" evidence="1">
    <location>
        <begin position="27"/>
        <end position="50"/>
    </location>
</feature>
<dbReference type="InterPro" id="IPR043128">
    <property type="entry name" value="Rev_trsase/Diguanyl_cyclase"/>
</dbReference>
<dbReference type="PANTHER" id="PTHR44757">
    <property type="entry name" value="DIGUANYLATE CYCLASE DGCP"/>
    <property type="match status" value="1"/>
</dbReference>
<dbReference type="OrthoDB" id="9813903at2"/>
<dbReference type="InterPro" id="IPR029787">
    <property type="entry name" value="Nucleotide_cyclase"/>
</dbReference>
<dbReference type="InterPro" id="IPR000160">
    <property type="entry name" value="GGDEF_dom"/>
</dbReference>
<comment type="caution">
    <text evidence="6">The sequence shown here is derived from an EMBL/GenBank/DDBJ whole genome shotgun (WGS) entry which is preliminary data.</text>
</comment>
<dbReference type="EMBL" id="RBZV01000004">
    <property type="protein sequence ID" value="RKP48358.1"/>
    <property type="molecule type" value="Genomic_DNA"/>
</dbReference>
<evidence type="ECO:0000313" key="7">
    <source>
        <dbReference type="Proteomes" id="UP000280434"/>
    </source>
</evidence>
<dbReference type="SMART" id="SM00086">
    <property type="entry name" value="PAC"/>
    <property type="match status" value="2"/>
</dbReference>
<feature type="transmembrane region" description="Helical" evidence="1">
    <location>
        <begin position="201"/>
        <end position="219"/>
    </location>
</feature>
<dbReference type="SUPFAM" id="SSF55073">
    <property type="entry name" value="Nucleotide cyclase"/>
    <property type="match status" value="1"/>
</dbReference>
<evidence type="ECO:0000313" key="6">
    <source>
        <dbReference type="EMBL" id="RKP48358.1"/>
    </source>
</evidence>
<dbReference type="InterPro" id="IPR001633">
    <property type="entry name" value="EAL_dom"/>
</dbReference>
<evidence type="ECO:0000259" key="5">
    <source>
        <dbReference type="PROSITE" id="PS50887"/>
    </source>
</evidence>
<keyword evidence="7" id="KW-1185">Reference proteome</keyword>
<dbReference type="Gene3D" id="3.20.20.450">
    <property type="entry name" value="EAL domain"/>
    <property type="match status" value="1"/>
</dbReference>
<dbReference type="PROSITE" id="PS50113">
    <property type="entry name" value="PAC"/>
    <property type="match status" value="2"/>
</dbReference>
<dbReference type="CDD" id="cd01949">
    <property type="entry name" value="GGDEF"/>
    <property type="match status" value="1"/>
</dbReference>
<dbReference type="SUPFAM" id="SSF141868">
    <property type="entry name" value="EAL domain-like"/>
    <property type="match status" value="1"/>
</dbReference>
<dbReference type="Proteomes" id="UP000280434">
    <property type="component" value="Unassembled WGS sequence"/>
</dbReference>
<keyword evidence="1" id="KW-1133">Transmembrane helix</keyword>
<accession>A0A494XCY5</accession>
<keyword evidence="1" id="KW-0472">Membrane</keyword>
<dbReference type="SMART" id="SM00091">
    <property type="entry name" value="PAS"/>
    <property type="match status" value="3"/>
</dbReference>
<feature type="domain" description="PAC" evidence="3">
    <location>
        <begin position="564"/>
        <end position="618"/>
    </location>
</feature>
<dbReference type="Pfam" id="PF00990">
    <property type="entry name" value="GGDEF"/>
    <property type="match status" value="1"/>
</dbReference>
<feature type="domain" description="PAS" evidence="2">
    <location>
        <begin position="490"/>
        <end position="563"/>
    </location>
</feature>
<dbReference type="Pfam" id="PF13426">
    <property type="entry name" value="PAS_9"/>
    <property type="match status" value="2"/>
</dbReference>
<feature type="domain" description="PAC" evidence="3">
    <location>
        <begin position="441"/>
        <end position="493"/>
    </location>
</feature>
<dbReference type="SMART" id="SM00267">
    <property type="entry name" value="GGDEF"/>
    <property type="match status" value="1"/>
</dbReference>
<dbReference type="AlphaFoldDB" id="A0A494XCY5"/>
<sequence length="1050" mass="117007">MAKKNHTARVDRSRVVRSWFDEHSTTIVTVAVCAIAVGIVAFGASQIFAAREIDDARLQKALLVRDNVEGLEALYAEADADFLRLVVDPDSHAEPWPVERITQAETAFGTLEQAFANTPERLTKVDALRNATHEWQRRLAQSTLGARTTGNTVTLQRDALLAVDETRHRVATGLRSLDATEDLSAGGRASQLARRHASERVAFAAAATAAFVFLVYGFLVNHRIGLERARARIAAEEGEVRFREYFEEHPLPMLIYDVDTLTVAAANDAAVRQYGYTREEFEQLPIGALRPREDEPQFLALFAELASKPGKPSGSPGVLRHMHRDGTLFFVEPTFHFLTFANRRACFVVAINVTEKEHAKEALQESKQMLEAVIDSVPQRIFWKDTNSRYLGCNRGFTEDVGLGDASQVIGLTDYDLPWHTSAASARRRDREVIATGKPLAQYEEFSPAANGVWRWLRKTKVPLRNARDEVIGLLATYEDVTERKRVELALRLRSRALDAIVNAVLITRSTESGNLIEYANPAFERITGYSIDAVIGTDCRFLQGDDRDQDGIESIRRALAEEREVATLLRNYRHDGTLFWNQIYIAPVRDENGQITHHISVVNDVTELVQSRDLLCQQANVDSLTALPNRNRLNDRLAQAIRDAQATGTRVALVFMDVDHFKDVNDSLGHGVGDRLLQEIGARLSACVGEADTVARYGGDEFVMLVSEGGTQDRLTEVLARVSQAFARPVWIDDTEFHVETSIGIATYPTDGSDAETLLRRADLAMYRAKSNGRNGVQRFTPELGKRADERLALSRRMRTALANGEFRLDYQPQIDLETNRVTGVEALLRWRDAELGPVSPATFIPIAEENGLIVPIGEWVMQQACFQAQVWQATLPGLRMSVNLSPRQFARGDIVRVIQHALALAQLPAHLLELEITEGALLHLGSLDVLRALRATGIDIAIDDFGTGYSSLSYIRNFHAERLKLDMSFVRGIGVHREDEVITRAILSLGRALGFKVVAEGVETDTQLAFLRRHGCNVVQGYRFARPMQAAEAHNFILQFNEGSLAYS</sequence>
<gene>
    <name evidence="6" type="ORF">D7S89_13675</name>
</gene>
<dbReference type="InterPro" id="IPR001610">
    <property type="entry name" value="PAC"/>
</dbReference>
<organism evidence="6 7">
    <name type="scientific">Trinickia fusca</name>
    <dbReference type="NCBI Taxonomy" id="2419777"/>
    <lineage>
        <taxon>Bacteria</taxon>
        <taxon>Pseudomonadati</taxon>
        <taxon>Pseudomonadota</taxon>
        <taxon>Betaproteobacteria</taxon>
        <taxon>Burkholderiales</taxon>
        <taxon>Burkholderiaceae</taxon>
        <taxon>Trinickia</taxon>
    </lineage>
</organism>
<dbReference type="InterPro" id="IPR052155">
    <property type="entry name" value="Biofilm_reg_signaling"/>
</dbReference>
<reference evidence="6 7" key="1">
    <citation type="submission" date="2018-10" db="EMBL/GenBank/DDBJ databases">
        <title>Paraburkholderia sp. 7MK8-2, isolated from soil.</title>
        <authorList>
            <person name="Gao Z.-H."/>
            <person name="Qiu L.-H."/>
        </authorList>
    </citation>
    <scope>NUCLEOTIDE SEQUENCE [LARGE SCALE GENOMIC DNA]</scope>
    <source>
        <strain evidence="6 7">7MK8-2</strain>
    </source>
</reference>